<name>A0A0D3INR5_EMIH1</name>
<dbReference type="KEGG" id="ehx:EMIHUDRAFT_452100"/>
<organism evidence="5 6">
    <name type="scientific">Emiliania huxleyi (strain CCMP1516)</name>
    <dbReference type="NCBI Taxonomy" id="280463"/>
    <lineage>
        <taxon>Eukaryota</taxon>
        <taxon>Haptista</taxon>
        <taxon>Haptophyta</taxon>
        <taxon>Prymnesiophyceae</taxon>
        <taxon>Isochrysidales</taxon>
        <taxon>Noelaerhabdaceae</taxon>
        <taxon>Emiliania</taxon>
    </lineage>
</organism>
<dbReference type="InterPro" id="IPR050754">
    <property type="entry name" value="FKBP4/5/8-like"/>
</dbReference>
<dbReference type="PANTHER" id="PTHR46512:SF9">
    <property type="entry name" value="PEPTIDYLPROLYL ISOMERASE"/>
    <property type="match status" value="1"/>
</dbReference>
<dbReference type="HOGENOM" id="CLU_746869_0_0_1"/>
<evidence type="ECO:0000256" key="1">
    <source>
        <dbReference type="ARBA" id="ARBA00000971"/>
    </source>
</evidence>
<dbReference type="EnsemblProtists" id="EOD12900">
    <property type="protein sequence ID" value="EOD12900"/>
    <property type="gene ID" value="EMIHUDRAFT_452100"/>
</dbReference>
<keyword evidence="6" id="KW-1185">Reference proteome</keyword>
<evidence type="ECO:0000256" key="4">
    <source>
        <dbReference type="ARBA" id="ARBA00023235"/>
    </source>
</evidence>
<dbReference type="SUPFAM" id="SSF48452">
    <property type="entry name" value="TPR-like"/>
    <property type="match status" value="1"/>
</dbReference>
<dbReference type="EC" id="5.2.1.8" evidence="2"/>
<evidence type="ECO:0000256" key="3">
    <source>
        <dbReference type="ARBA" id="ARBA00023110"/>
    </source>
</evidence>
<proteinExistence type="predicted"/>
<protein>
    <recommendedName>
        <fullName evidence="2">peptidylprolyl isomerase</fullName>
        <ecNumber evidence="2">5.2.1.8</ecNumber>
    </recommendedName>
</protein>
<comment type="catalytic activity">
    <reaction evidence="1">
        <text>[protein]-peptidylproline (omega=180) = [protein]-peptidylproline (omega=0)</text>
        <dbReference type="Rhea" id="RHEA:16237"/>
        <dbReference type="Rhea" id="RHEA-COMP:10747"/>
        <dbReference type="Rhea" id="RHEA-COMP:10748"/>
        <dbReference type="ChEBI" id="CHEBI:83833"/>
        <dbReference type="ChEBI" id="CHEBI:83834"/>
        <dbReference type="EC" id="5.2.1.8"/>
    </reaction>
</comment>
<keyword evidence="3" id="KW-0697">Rotamase</keyword>
<dbReference type="InterPro" id="IPR011990">
    <property type="entry name" value="TPR-like_helical_dom_sf"/>
</dbReference>
<evidence type="ECO:0000313" key="6">
    <source>
        <dbReference type="Proteomes" id="UP000013827"/>
    </source>
</evidence>
<accession>A0A0D3INR5</accession>
<dbReference type="AlphaFoldDB" id="A0A0D3INR5"/>
<dbReference type="Gene3D" id="1.25.40.10">
    <property type="entry name" value="Tetratricopeptide repeat domain"/>
    <property type="match status" value="1"/>
</dbReference>
<dbReference type="GeneID" id="17258972"/>
<dbReference type="RefSeq" id="XP_005765329.1">
    <property type="nucleotide sequence ID" value="XM_005765272.1"/>
</dbReference>
<dbReference type="GO" id="GO:0003755">
    <property type="term" value="F:peptidyl-prolyl cis-trans isomerase activity"/>
    <property type="evidence" value="ECO:0007669"/>
    <property type="project" value="UniProtKB-EC"/>
</dbReference>
<evidence type="ECO:0000313" key="5">
    <source>
        <dbReference type="EnsemblProtists" id="EOD12900"/>
    </source>
</evidence>
<dbReference type="STRING" id="2903.R1DEE9"/>
<keyword evidence="4" id="KW-0413">Isomerase</keyword>
<dbReference type="Proteomes" id="UP000013827">
    <property type="component" value="Unassembled WGS sequence"/>
</dbReference>
<dbReference type="PaxDb" id="2903-EOD12900"/>
<reference evidence="6" key="1">
    <citation type="journal article" date="2013" name="Nature">
        <title>Pan genome of the phytoplankton Emiliania underpins its global distribution.</title>
        <authorList>
            <person name="Read B.A."/>
            <person name="Kegel J."/>
            <person name="Klute M.J."/>
            <person name="Kuo A."/>
            <person name="Lefebvre S.C."/>
            <person name="Maumus F."/>
            <person name="Mayer C."/>
            <person name="Miller J."/>
            <person name="Monier A."/>
            <person name="Salamov A."/>
            <person name="Young J."/>
            <person name="Aguilar M."/>
            <person name="Claverie J.M."/>
            <person name="Frickenhaus S."/>
            <person name="Gonzalez K."/>
            <person name="Herman E.K."/>
            <person name="Lin Y.C."/>
            <person name="Napier J."/>
            <person name="Ogata H."/>
            <person name="Sarno A.F."/>
            <person name="Shmutz J."/>
            <person name="Schroeder D."/>
            <person name="de Vargas C."/>
            <person name="Verret F."/>
            <person name="von Dassow P."/>
            <person name="Valentin K."/>
            <person name="Van de Peer Y."/>
            <person name="Wheeler G."/>
            <person name="Dacks J.B."/>
            <person name="Delwiche C.F."/>
            <person name="Dyhrman S.T."/>
            <person name="Glockner G."/>
            <person name="John U."/>
            <person name="Richards T."/>
            <person name="Worden A.Z."/>
            <person name="Zhang X."/>
            <person name="Grigoriev I.V."/>
            <person name="Allen A.E."/>
            <person name="Bidle K."/>
            <person name="Borodovsky M."/>
            <person name="Bowler C."/>
            <person name="Brownlee C."/>
            <person name="Cock J.M."/>
            <person name="Elias M."/>
            <person name="Gladyshev V.N."/>
            <person name="Groth M."/>
            <person name="Guda C."/>
            <person name="Hadaegh A."/>
            <person name="Iglesias-Rodriguez M.D."/>
            <person name="Jenkins J."/>
            <person name="Jones B.M."/>
            <person name="Lawson T."/>
            <person name="Leese F."/>
            <person name="Lindquist E."/>
            <person name="Lobanov A."/>
            <person name="Lomsadze A."/>
            <person name="Malik S.B."/>
            <person name="Marsh M.E."/>
            <person name="Mackinder L."/>
            <person name="Mock T."/>
            <person name="Mueller-Roeber B."/>
            <person name="Pagarete A."/>
            <person name="Parker M."/>
            <person name="Probert I."/>
            <person name="Quesneville H."/>
            <person name="Raines C."/>
            <person name="Rensing S.A."/>
            <person name="Riano-Pachon D.M."/>
            <person name="Richier S."/>
            <person name="Rokitta S."/>
            <person name="Shiraiwa Y."/>
            <person name="Soanes D.M."/>
            <person name="van der Giezen M."/>
            <person name="Wahlund T.M."/>
            <person name="Williams B."/>
            <person name="Wilson W."/>
            <person name="Wolfe G."/>
            <person name="Wurch L.L."/>
        </authorList>
    </citation>
    <scope>NUCLEOTIDE SEQUENCE</scope>
</reference>
<reference evidence="5" key="2">
    <citation type="submission" date="2024-10" db="UniProtKB">
        <authorList>
            <consortium name="EnsemblProtists"/>
        </authorList>
    </citation>
    <scope>IDENTIFICATION</scope>
</reference>
<dbReference type="PANTHER" id="PTHR46512">
    <property type="entry name" value="PEPTIDYLPROLYL ISOMERASE"/>
    <property type="match status" value="1"/>
</dbReference>
<sequence length="371" mass="39789">MPSPSAAQQLAVGSWVHCPREEGDEYEACEIIQLDAASMSVSLRFSGGFVAAAVPITRIRLEPAPPTTAAAAKEDGDEEPRIVEDDGYFAAAALPTPPAAAELESDPEAKYRFVAAYKAAGNELFKAGKYAWAIRTYTGAVDALSRHCYPSRERMLWDYFARVPCAQCYSNAALCAIKLADHAHAAALCEHAMECRPEDGDLTKVLLRHGQAARLELGEVDAALPLLQRAADKEPTNRAAEGQLERAFASLLDCEDAQAAPLFQAVLRSKGSGGPSGAPQRLAASHAESAALLATFFEAKAACEAEGRDYTAPPLGTPLARFYLAHSTYALGRDRAYLREVELAGPQRVLNMPNGWQGRTISDGERKALSP</sequence>
<evidence type="ECO:0000256" key="2">
    <source>
        <dbReference type="ARBA" id="ARBA00013194"/>
    </source>
</evidence>
<dbReference type="InterPro" id="IPR019734">
    <property type="entry name" value="TPR_rpt"/>
</dbReference>
<dbReference type="SMART" id="SM00028">
    <property type="entry name" value="TPR"/>
    <property type="match status" value="2"/>
</dbReference>